<keyword evidence="1" id="KW-1185">Reference proteome</keyword>
<reference evidence="2" key="1">
    <citation type="submission" date="2016-11" db="UniProtKB">
        <authorList>
            <consortium name="WormBaseParasite"/>
        </authorList>
    </citation>
    <scope>IDENTIFICATION</scope>
</reference>
<dbReference type="AlphaFoldDB" id="A0A1I7W6G3"/>
<dbReference type="Proteomes" id="UP000095283">
    <property type="component" value="Unplaced"/>
</dbReference>
<dbReference type="SUPFAM" id="SSF56672">
    <property type="entry name" value="DNA/RNA polymerases"/>
    <property type="match status" value="1"/>
</dbReference>
<dbReference type="Gene3D" id="3.10.10.10">
    <property type="entry name" value="HIV Type 1 Reverse Transcriptase, subunit A, domain 1"/>
    <property type="match status" value="1"/>
</dbReference>
<protein>
    <submittedName>
        <fullName evidence="2">Reverse transcriptase domain-containing protein</fullName>
    </submittedName>
</protein>
<evidence type="ECO:0000313" key="2">
    <source>
        <dbReference type="WBParaSite" id="Hba_00201"/>
    </source>
</evidence>
<accession>A0A1I7W6G3</accession>
<dbReference type="Gene3D" id="3.30.70.270">
    <property type="match status" value="1"/>
</dbReference>
<name>A0A1I7W6G3_HETBA</name>
<sequence length="86" mass="9384">MDDITGLIARELVHSSLDLRSGFQKIPLSPGDKYKTALSTHAGSAQFTVLAMKLCGRPATSQSAMRTTLRGLQSSEIGLLYIFKWV</sequence>
<organism evidence="1 2">
    <name type="scientific">Heterorhabditis bacteriophora</name>
    <name type="common">Entomopathogenic nematode worm</name>
    <dbReference type="NCBI Taxonomy" id="37862"/>
    <lineage>
        <taxon>Eukaryota</taxon>
        <taxon>Metazoa</taxon>
        <taxon>Ecdysozoa</taxon>
        <taxon>Nematoda</taxon>
        <taxon>Chromadorea</taxon>
        <taxon>Rhabditida</taxon>
        <taxon>Rhabditina</taxon>
        <taxon>Rhabditomorpha</taxon>
        <taxon>Strongyloidea</taxon>
        <taxon>Heterorhabditidae</taxon>
        <taxon>Heterorhabditis</taxon>
    </lineage>
</organism>
<dbReference type="InterPro" id="IPR043128">
    <property type="entry name" value="Rev_trsase/Diguanyl_cyclase"/>
</dbReference>
<proteinExistence type="predicted"/>
<dbReference type="InterPro" id="IPR043502">
    <property type="entry name" value="DNA/RNA_pol_sf"/>
</dbReference>
<dbReference type="WBParaSite" id="Hba_00201">
    <property type="protein sequence ID" value="Hba_00201"/>
    <property type="gene ID" value="Hba_00201"/>
</dbReference>
<evidence type="ECO:0000313" key="1">
    <source>
        <dbReference type="Proteomes" id="UP000095283"/>
    </source>
</evidence>